<proteinExistence type="predicted"/>
<dbReference type="AlphaFoldDB" id="A0A1E1JRX7"/>
<dbReference type="Proteomes" id="UP000178912">
    <property type="component" value="Unassembled WGS sequence"/>
</dbReference>
<gene>
    <name evidence="1" type="ORF">RAG0_00282</name>
</gene>
<reference evidence="2" key="1">
    <citation type="submission" date="2016-03" db="EMBL/GenBank/DDBJ databases">
        <authorList>
            <person name="Guldener U."/>
        </authorList>
    </citation>
    <scope>NUCLEOTIDE SEQUENCE [LARGE SCALE GENOMIC DNA]</scope>
    <source>
        <strain evidence="2">04CH-RAC-A.6.1</strain>
    </source>
</reference>
<organism evidence="1 2">
    <name type="scientific">Rhynchosporium agropyri</name>
    <dbReference type="NCBI Taxonomy" id="914238"/>
    <lineage>
        <taxon>Eukaryota</taxon>
        <taxon>Fungi</taxon>
        <taxon>Dikarya</taxon>
        <taxon>Ascomycota</taxon>
        <taxon>Pezizomycotina</taxon>
        <taxon>Leotiomycetes</taxon>
        <taxon>Helotiales</taxon>
        <taxon>Ploettnerulaceae</taxon>
        <taxon>Rhynchosporium</taxon>
    </lineage>
</organism>
<dbReference type="EMBL" id="FJUX01000001">
    <property type="protein sequence ID" value="CZS88578.1"/>
    <property type="molecule type" value="Genomic_DNA"/>
</dbReference>
<evidence type="ECO:0000313" key="1">
    <source>
        <dbReference type="EMBL" id="CZS88578.1"/>
    </source>
</evidence>
<keyword evidence="2" id="KW-1185">Reference proteome</keyword>
<name>A0A1E1JRX7_9HELO</name>
<evidence type="ECO:0000313" key="2">
    <source>
        <dbReference type="Proteomes" id="UP000178912"/>
    </source>
</evidence>
<sequence length="91" mass="10876">MAFGYLDYAALTSKLNECEVAIKLIDEQVEILNRGGIPEAFYLRWYYSRPSLISFLREAKRDQERIIWRVCGILKPADWHAKMRRRENLLR</sequence>
<accession>A0A1E1JRX7</accession>
<protein>
    <submittedName>
        <fullName evidence="1">Uncharacterized protein</fullName>
    </submittedName>
</protein>